<reference evidence="2 3" key="1">
    <citation type="submission" date="2023-08" db="EMBL/GenBank/DDBJ databases">
        <title>Microbacterium sp. nov., isolated from a waste landfill.</title>
        <authorList>
            <person name="Wen W."/>
        </authorList>
    </citation>
    <scope>NUCLEOTIDE SEQUENCE [LARGE SCALE GENOMIC DNA]</scope>
    <source>
        <strain evidence="2 3">ASV81</strain>
    </source>
</reference>
<feature type="transmembrane region" description="Helical" evidence="1">
    <location>
        <begin position="198"/>
        <end position="225"/>
    </location>
</feature>
<dbReference type="Proteomes" id="UP001230289">
    <property type="component" value="Unassembled WGS sequence"/>
</dbReference>
<feature type="transmembrane region" description="Helical" evidence="1">
    <location>
        <begin position="104"/>
        <end position="121"/>
    </location>
</feature>
<proteinExistence type="predicted"/>
<organism evidence="2 3">
    <name type="scientific">Microbacterium capsulatum</name>
    <dbReference type="NCBI Taxonomy" id="3041921"/>
    <lineage>
        <taxon>Bacteria</taxon>
        <taxon>Bacillati</taxon>
        <taxon>Actinomycetota</taxon>
        <taxon>Actinomycetes</taxon>
        <taxon>Micrococcales</taxon>
        <taxon>Microbacteriaceae</taxon>
        <taxon>Microbacterium</taxon>
    </lineage>
</organism>
<gene>
    <name evidence="2" type="ORF">RBR11_09070</name>
</gene>
<feature type="transmembrane region" description="Helical" evidence="1">
    <location>
        <begin position="15"/>
        <end position="37"/>
    </location>
</feature>
<accession>A0ABU0XG15</accession>
<protein>
    <submittedName>
        <fullName evidence="2">Uncharacterized protein</fullName>
    </submittedName>
</protein>
<dbReference type="EMBL" id="JAVFCB010000004">
    <property type="protein sequence ID" value="MDQ4214067.1"/>
    <property type="molecule type" value="Genomic_DNA"/>
</dbReference>
<evidence type="ECO:0000256" key="1">
    <source>
        <dbReference type="SAM" id="Phobius"/>
    </source>
</evidence>
<keyword evidence="1" id="KW-0472">Membrane</keyword>
<evidence type="ECO:0000313" key="3">
    <source>
        <dbReference type="Proteomes" id="UP001230289"/>
    </source>
</evidence>
<evidence type="ECO:0000313" key="2">
    <source>
        <dbReference type="EMBL" id="MDQ4214067.1"/>
    </source>
</evidence>
<keyword evidence="1" id="KW-0812">Transmembrane</keyword>
<keyword evidence="1" id="KW-1133">Transmembrane helix</keyword>
<comment type="caution">
    <text evidence="2">The sequence shown here is derived from an EMBL/GenBank/DDBJ whole genome shotgun (WGS) entry which is preliminary data.</text>
</comment>
<feature type="transmembrane region" description="Helical" evidence="1">
    <location>
        <begin position="231"/>
        <end position="251"/>
    </location>
</feature>
<dbReference type="RefSeq" id="WP_308489001.1">
    <property type="nucleotide sequence ID" value="NZ_JAVFCB010000004.1"/>
</dbReference>
<sequence length="277" mass="29646">MAEFNLFPKITPSEAFGRVLVASLPVGAMIALGAMLIEGSLLTWFSTMIVMTAQALLGSPFRGVQIMRRVQELEANPSRFGELLDALSAFLASYPILRLMNANFLFLLARAVLFGIVIATFEQGVSGVLFGPSGLFGSSGLSPLITGLVTLPLVLFPTYLTLNYLREKRTSSASPEVAVLWAAIEKARGASLTPGKRAALAAFVSVSGAVIIRATAIAIFPFIFASLPGKIFLVLIALWFVVNPEMPLSLLRMLVTAASRAEAHPNDPPAPNEREAR</sequence>
<keyword evidence="3" id="KW-1185">Reference proteome</keyword>
<name>A0ABU0XG15_9MICO</name>
<feature type="transmembrane region" description="Helical" evidence="1">
    <location>
        <begin position="141"/>
        <end position="162"/>
    </location>
</feature>